<keyword evidence="1" id="KW-0472">Membrane</keyword>
<keyword evidence="1" id="KW-1133">Transmembrane helix</keyword>
<sequence length="195" mass="20919">MTGRDVEKVAGQGLQRHDRSKIVSSLVGRLPLRSLTVAALLTVAPFSAFLYGTREYVGIGDIWRYPVAATGVIIALGICASVVLGRSWGARVSVVLGWLIFALFWYRDIGSFNDRHLSFAGIAAELVWVLVLAVGSVVAYRITSKPKLLKAGLLFSLTMAVLPLVQYGVATVGNGAGPGAKFDTANVDQWESRPD</sequence>
<proteinExistence type="predicted"/>
<dbReference type="EMBL" id="UINC01101060">
    <property type="protein sequence ID" value="SVC61584.1"/>
    <property type="molecule type" value="Genomic_DNA"/>
</dbReference>
<keyword evidence="1" id="KW-0812">Transmembrane</keyword>
<accession>A0A382NK59</accession>
<gene>
    <name evidence="2" type="ORF">METZ01_LOCUS314438</name>
</gene>
<evidence type="ECO:0000256" key="1">
    <source>
        <dbReference type="SAM" id="Phobius"/>
    </source>
</evidence>
<organism evidence="2">
    <name type="scientific">marine metagenome</name>
    <dbReference type="NCBI Taxonomy" id="408172"/>
    <lineage>
        <taxon>unclassified sequences</taxon>
        <taxon>metagenomes</taxon>
        <taxon>ecological metagenomes</taxon>
    </lineage>
</organism>
<feature type="transmembrane region" description="Helical" evidence="1">
    <location>
        <begin position="30"/>
        <end position="51"/>
    </location>
</feature>
<evidence type="ECO:0000313" key="2">
    <source>
        <dbReference type="EMBL" id="SVC61584.1"/>
    </source>
</evidence>
<feature type="transmembrane region" description="Helical" evidence="1">
    <location>
        <begin position="63"/>
        <end position="83"/>
    </location>
</feature>
<feature type="transmembrane region" description="Helical" evidence="1">
    <location>
        <begin position="118"/>
        <end position="140"/>
    </location>
</feature>
<feature type="transmembrane region" description="Helical" evidence="1">
    <location>
        <begin position="88"/>
        <end position="106"/>
    </location>
</feature>
<feature type="transmembrane region" description="Helical" evidence="1">
    <location>
        <begin position="152"/>
        <end position="169"/>
    </location>
</feature>
<name>A0A382NK59_9ZZZZ</name>
<feature type="non-terminal residue" evidence="2">
    <location>
        <position position="195"/>
    </location>
</feature>
<dbReference type="AlphaFoldDB" id="A0A382NK59"/>
<reference evidence="2" key="1">
    <citation type="submission" date="2018-05" db="EMBL/GenBank/DDBJ databases">
        <authorList>
            <person name="Lanie J.A."/>
            <person name="Ng W.-L."/>
            <person name="Kazmierczak K.M."/>
            <person name="Andrzejewski T.M."/>
            <person name="Davidsen T.M."/>
            <person name="Wayne K.J."/>
            <person name="Tettelin H."/>
            <person name="Glass J.I."/>
            <person name="Rusch D."/>
            <person name="Podicherti R."/>
            <person name="Tsui H.-C.T."/>
            <person name="Winkler M.E."/>
        </authorList>
    </citation>
    <scope>NUCLEOTIDE SEQUENCE</scope>
</reference>
<protein>
    <submittedName>
        <fullName evidence="2">Uncharacterized protein</fullName>
    </submittedName>
</protein>